<dbReference type="PANTHER" id="PTHR11766:SF1">
    <property type="entry name" value="TYROSINE--TRNA LIGASE"/>
    <property type="match status" value="1"/>
</dbReference>
<dbReference type="FunFam" id="1.10.240.10:FF:000006">
    <property type="entry name" value="Tyrosine--tRNA ligase"/>
    <property type="match status" value="1"/>
</dbReference>
<proteinExistence type="inferred from homology"/>
<keyword evidence="14" id="KW-1185">Reference proteome</keyword>
<evidence type="ECO:0000313" key="13">
    <source>
        <dbReference type="EMBL" id="ADL54405.1"/>
    </source>
</evidence>
<accession>D9SJQ6</accession>
<dbReference type="Gene3D" id="1.10.240.10">
    <property type="entry name" value="Tyrosyl-Transfer RNA Synthetase"/>
    <property type="match status" value="1"/>
</dbReference>
<evidence type="ECO:0000256" key="5">
    <source>
        <dbReference type="ARBA" id="ARBA00022840"/>
    </source>
</evidence>
<evidence type="ECO:0000256" key="1">
    <source>
        <dbReference type="ARBA" id="ARBA00011738"/>
    </source>
</evidence>
<keyword evidence="8 10" id="KW-0030">Aminoacyl-tRNA synthetase</keyword>
<dbReference type="eggNOG" id="COG0162">
    <property type="taxonomic scope" value="Bacteria"/>
</dbReference>
<dbReference type="FunFam" id="3.40.50.620:FF:000061">
    <property type="entry name" value="Tyrosine--tRNA ligase"/>
    <property type="match status" value="1"/>
</dbReference>
<dbReference type="CDD" id="cd00805">
    <property type="entry name" value="TyrRS_core"/>
    <property type="match status" value="1"/>
</dbReference>
<evidence type="ECO:0000256" key="8">
    <source>
        <dbReference type="ARBA" id="ARBA00023146"/>
    </source>
</evidence>
<dbReference type="Pfam" id="PF00579">
    <property type="entry name" value="tRNA-synt_1b"/>
    <property type="match status" value="1"/>
</dbReference>
<reference evidence="13 14" key="1">
    <citation type="submission" date="2010-08" db="EMBL/GenBank/DDBJ databases">
        <title>Complete sequence of Gallionella capsiferriformans ES-2.</title>
        <authorList>
            <consortium name="US DOE Joint Genome Institute"/>
            <person name="Lucas S."/>
            <person name="Copeland A."/>
            <person name="Lapidus A."/>
            <person name="Cheng J.-F."/>
            <person name="Bruce D."/>
            <person name="Goodwin L."/>
            <person name="Pitluck S."/>
            <person name="Chertkov O."/>
            <person name="Davenport K.W."/>
            <person name="Detter J.C."/>
            <person name="Han C."/>
            <person name="Tapia R."/>
            <person name="Land M."/>
            <person name="Hauser L."/>
            <person name="Chang Y.-J."/>
            <person name="Jeffries C."/>
            <person name="Kyrpides N."/>
            <person name="Ivanova N."/>
            <person name="Mikhailova N."/>
            <person name="Shelobolina E.S."/>
            <person name="Picardal F."/>
            <person name="Roden E."/>
            <person name="Emerson D."/>
            <person name="Woyke T."/>
        </authorList>
    </citation>
    <scope>NUCLEOTIDE SEQUENCE [LARGE SCALE GENOMIC DNA]</scope>
    <source>
        <strain evidence="13 14">ES-2</strain>
    </source>
</reference>
<feature type="short sequence motif" description="'KMSKS' region" evidence="10">
    <location>
        <begin position="226"/>
        <end position="230"/>
    </location>
</feature>
<name>D9SJQ6_GALCS</name>
<comment type="subunit">
    <text evidence="1 10">Homodimer.</text>
</comment>
<dbReference type="CDD" id="cd00165">
    <property type="entry name" value="S4"/>
    <property type="match status" value="1"/>
</dbReference>
<keyword evidence="4 10" id="KW-0547">Nucleotide-binding</keyword>
<feature type="domain" description="RNA-binding S4" evidence="12">
    <location>
        <begin position="342"/>
        <end position="384"/>
    </location>
</feature>
<dbReference type="PROSITE" id="PS50889">
    <property type="entry name" value="S4"/>
    <property type="match status" value="1"/>
</dbReference>
<comment type="catalytic activity">
    <reaction evidence="9 10">
        <text>tRNA(Tyr) + L-tyrosine + ATP = L-tyrosyl-tRNA(Tyr) + AMP + diphosphate + H(+)</text>
        <dbReference type="Rhea" id="RHEA:10220"/>
        <dbReference type="Rhea" id="RHEA-COMP:9706"/>
        <dbReference type="Rhea" id="RHEA-COMP:9707"/>
        <dbReference type="ChEBI" id="CHEBI:15378"/>
        <dbReference type="ChEBI" id="CHEBI:30616"/>
        <dbReference type="ChEBI" id="CHEBI:33019"/>
        <dbReference type="ChEBI" id="CHEBI:58315"/>
        <dbReference type="ChEBI" id="CHEBI:78442"/>
        <dbReference type="ChEBI" id="CHEBI:78536"/>
        <dbReference type="ChEBI" id="CHEBI:456215"/>
        <dbReference type="EC" id="6.1.1.1"/>
    </reaction>
</comment>
<evidence type="ECO:0000256" key="4">
    <source>
        <dbReference type="ARBA" id="ARBA00022741"/>
    </source>
</evidence>
<organism evidence="13 14">
    <name type="scientific">Gallionella capsiferriformans (strain ES-2)</name>
    <name type="common">Gallionella ferruginea capsiferriformans (strain ES-2)</name>
    <dbReference type="NCBI Taxonomy" id="395494"/>
    <lineage>
        <taxon>Bacteria</taxon>
        <taxon>Pseudomonadati</taxon>
        <taxon>Pseudomonadota</taxon>
        <taxon>Betaproteobacteria</taxon>
        <taxon>Nitrosomonadales</taxon>
        <taxon>Gallionellaceae</taxon>
        <taxon>Gallionella</taxon>
    </lineage>
</organism>
<feature type="short sequence motif" description="'HIGH' region" evidence="10">
    <location>
        <begin position="42"/>
        <end position="51"/>
    </location>
</feature>
<dbReference type="GO" id="GO:0003723">
    <property type="term" value="F:RNA binding"/>
    <property type="evidence" value="ECO:0007669"/>
    <property type="project" value="UniProtKB-KW"/>
</dbReference>
<dbReference type="InterPro" id="IPR014729">
    <property type="entry name" value="Rossmann-like_a/b/a_fold"/>
</dbReference>
<evidence type="ECO:0000256" key="10">
    <source>
        <dbReference type="HAMAP-Rule" id="MF_02007"/>
    </source>
</evidence>
<dbReference type="PANTHER" id="PTHR11766">
    <property type="entry name" value="TYROSYL-TRNA SYNTHETASE"/>
    <property type="match status" value="1"/>
</dbReference>
<dbReference type="EC" id="6.1.1.1" evidence="10"/>
<dbReference type="NCBIfam" id="TIGR00234">
    <property type="entry name" value="tyrS"/>
    <property type="match status" value="1"/>
</dbReference>
<dbReference type="KEGG" id="gca:Galf_0361"/>
<keyword evidence="6 11" id="KW-0694">RNA-binding</keyword>
<dbReference type="EMBL" id="CP002159">
    <property type="protein sequence ID" value="ADL54405.1"/>
    <property type="molecule type" value="Genomic_DNA"/>
</dbReference>
<dbReference type="Proteomes" id="UP000001235">
    <property type="component" value="Chromosome"/>
</dbReference>
<dbReference type="GO" id="GO:0004831">
    <property type="term" value="F:tyrosine-tRNA ligase activity"/>
    <property type="evidence" value="ECO:0007669"/>
    <property type="project" value="UniProtKB-UniRule"/>
</dbReference>
<comment type="subcellular location">
    <subcellularLocation>
        <location evidence="10">Cytoplasm</location>
    </subcellularLocation>
</comment>
<dbReference type="InterPro" id="IPR002305">
    <property type="entry name" value="aa-tRNA-synth_Ic"/>
</dbReference>
<gene>
    <name evidence="10" type="primary">tyrS</name>
    <name evidence="13" type="ordered locus">Galf_0361</name>
</gene>
<keyword evidence="5 10" id="KW-0067">ATP-binding</keyword>
<dbReference type="PRINTS" id="PR01040">
    <property type="entry name" value="TRNASYNTHTYR"/>
</dbReference>
<dbReference type="Gene3D" id="3.10.290.10">
    <property type="entry name" value="RNA-binding S4 domain"/>
    <property type="match status" value="1"/>
</dbReference>
<dbReference type="GO" id="GO:0006437">
    <property type="term" value="P:tyrosyl-tRNA aminoacylation"/>
    <property type="evidence" value="ECO:0007669"/>
    <property type="project" value="UniProtKB-UniRule"/>
</dbReference>
<evidence type="ECO:0000256" key="3">
    <source>
        <dbReference type="ARBA" id="ARBA00022598"/>
    </source>
</evidence>
<keyword evidence="7 10" id="KW-0648">Protein biosynthesis</keyword>
<dbReference type="HAMAP" id="MF_02007">
    <property type="entry name" value="Tyr_tRNA_synth_type2"/>
    <property type="match status" value="1"/>
</dbReference>
<evidence type="ECO:0000256" key="9">
    <source>
        <dbReference type="ARBA" id="ARBA00048248"/>
    </source>
</evidence>
<evidence type="ECO:0000313" key="14">
    <source>
        <dbReference type="Proteomes" id="UP000001235"/>
    </source>
</evidence>
<dbReference type="HOGENOM" id="CLU_024003_5_0_4"/>
<evidence type="ECO:0000256" key="11">
    <source>
        <dbReference type="PROSITE-ProRule" id="PRU00182"/>
    </source>
</evidence>
<dbReference type="GO" id="GO:0005524">
    <property type="term" value="F:ATP binding"/>
    <property type="evidence" value="ECO:0007669"/>
    <property type="project" value="UniProtKB-UniRule"/>
</dbReference>
<dbReference type="InterPro" id="IPR036986">
    <property type="entry name" value="S4_RNA-bd_sf"/>
</dbReference>
<evidence type="ECO:0000256" key="2">
    <source>
        <dbReference type="ARBA" id="ARBA00022490"/>
    </source>
</evidence>
<evidence type="ECO:0000256" key="6">
    <source>
        <dbReference type="ARBA" id="ARBA00022884"/>
    </source>
</evidence>
<dbReference type="AlphaFoldDB" id="D9SJQ6"/>
<keyword evidence="3 10" id="KW-0436">Ligase</keyword>
<dbReference type="SUPFAM" id="SSF55174">
    <property type="entry name" value="Alpha-L RNA-binding motif"/>
    <property type="match status" value="1"/>
</dbReference>
<dbReference type="GO" id="GO:0005829">
    <property type="term" value="C:cytosol"/>
    <property type="evidence" value="ECO:0007669"/>
    <property type="project" value="TreeGrafter"/>
</dbReference>
<dbReference type="RefSeq" id="WP_013292348.1">
    <property type="nucleotide sequence ID" value="NC_014394.1"/>
</dbReference>
<protein>
    <recommendedName>
        <fullName evidence="10">Tyrosine--tRNA ligase</fullName>
        <ecNumber evidence="10">6.1.1.1</ecNumber>
    </recommendedName>
    <alternativeName>
        <fullName evidence="10">Tyrosyl-tRNA synthetase</fullName>
        <shortName evidence="10">TyrRS</shortName>
    </alternativeName>
</protein>
<dbReference type="Pfam" id="PF01479">
    <property type="entry name" value="S4"/>
    <property type="match status" value="1"/>
</dbReference>
<dbReference type="Gene3D" id="3.40.50.620">
    <property type="entry name" value="HUPs"/>
    <property type="match status" value="1"/>
</dbReference>
<feature type="binding site" evidence="10">
    <location>
        <position position="229"/>
    </location>
    <ligand>
        <name>ATP</name>
        <dbReference type="ChEBI" id="CHEBI:30616"/>
    </ligand>
</feature>
<dbReference type="PROSITE" id="PS00178">
    <property type="entry name" value="AA_TRNA_LIGASE_I"/>
    <property type="match status" value="1"/>
</dbReference>
<dbReference type="InterPro" id="IPR002942">
    <property type="entry name" value="S4_RNA-bd"/>
</dbReference>
<dbReference type="InterPro" id="IPR024088">
    <property type="entry name" value="Tyr-tRNA-ligase_bac-type"/>
</dbReference>
<dbReference type="SUPFAM" id="SSF52374">
    <property type="entry name" value="Nucleotidylyl transferase"/>
    <property type="match status" value="1"/>
</dbReference>
<dbReference type="STRING" id="395494.Galf_0361"/>
<dbReference type="InterPro" id="IPR002307">
    <property type="entry name" value="Tyr-tRNA-ligase"/>
</dbReference>
<keyword evidence="2 10" id="KW-0963">Cytoplasm</keyword>
<dbReference type="InterPro" id="IPR024108">
    <property type="entry name" value="Tyr-tRNA-ligase_bac_2"/>
</dbReference>
<evidence type="ECO:0000259" key="12">
    <source>
        <dbReference type="Pfam" id="PF01479"/>
    </source>
</evidence>
<sequence>MNDMTQVLDVIKRGADELLIEAELKQKLALGRPLRIKAGFDPTAPDLHLGHTVLLNKMRQLQDLGHHALFLIGDFTGMIGDPTGKNATRPPLSREQVLENAQSYRDQVFKVLDPEKTEIVFNSTWMDKFSAVDLIRLAATHTVAQMLERDDFAKRYKGGQPIAIHEFIYPLVQGYDSVALKADLELGGTDQKFNLLMGREMQRHYGQPAQCILTMPLLEGLDGVNKMSKSLGNYIGITDAPQDMFGKLMSISDVLMWRYLELLSFRSLSEIASWRAEVEGGRNPRDIKVLLAQEIVARFHSQRDAEAALEEFDARFRKGVLPDDMPEMTVAAPDGVISVPLLLRQAGLVDGTSEAMRMIVQGAVKLDGERVNDKGDTVAAGRVVVAQVGKRKFARITVQ</sequence>
<comment type="function">
    <text evidence="10">Catalyzes the attachment of tyrosine to tRNA(Tyr) in a two-step reaction: tyrosine is first activated by ATP to form Tyr-AMP and then transferred to the acceptor end of tRNA(Tyr).</text>
</comment>
<evidence type="ECO:0000256" key="7">
    <source>
        <dbReference type="ARBA" id="ARBA00022917"/>
    </source>
</evidence>
<comment type="similarity">
    <text evidence="10">Belongs to the class-I aminoacyl-tRNA synthetase family. TyrS type 2 subfamily.</text>
</comment>
<dbReference type="InterPro" id="IPR001412">
    <property type="entry name" value="aa-tRNA-synth_I_CS"/>
</dbReference>